<evidence type="ECO:0000259" key="1">
    <source>
        <dbReference type="SMART" id="SM00635"/>
    </source>
</evidence>
<dbReference type="SUPFAM" id="SSF89260">
    <property type="entry name" value="Collagen-binding domain"/>
    <property type="match status" value="2"/>
</dbReference>
<dbReference type="SMART" id="SM00635">
    <property type="entry name" value="BID_2"/>
    <property type="match status" value="1"/>
</dbReference>
<dbReference type="InterPro" id="IPR011460">
    <property type="entry name" value="Lcl_C"/>
</dbReference>
<dbReference type="GO" id="GO:0006508">
    <property type="term" value="P:proteolysis"/>
    <property type="evidence" value="ECO:0007669"/>
    <property type="project" value="InterPro"/>
</dbReference>
<dbReference type="InterPro" id="IPR003343">
    <property type="entry name" value="Big_2"/>
</dbReference>
<dbReference type="EMBL" id="CP001322">
    <property type="protein sequence ID" value="ACL03822.1"/>
    <property type="molecule type" value="Genomic_DNA"/>
</dbReference>
<reference evidence="2 3" key="1">
    <citation type="journal article" date="2012" name="Environ. Microbiol.">
        <title>The genome sequence of Desulfatibacillum alkenivorans AK-01: a blueprint for anaerobic alkane oxidation.</title>
        <authorList>
            <person name="Callaghan A.V."/>
            <person name="Morris B.E."/>
            <person name="Pereira I.A."/>
            <person name="McInerney M.J."/>
            <person name="Austin R.N."/>
            <person name="Groves J.T."/>
            <person name="Kukor J.J."/>
            <person name="Suflita J.M."/>
            <person name="Young L.Y."/>
            <person name="Zylstra G.J."/>
            <person name="Wawrik B."/>
        </authorList>
    </citation>
    <scope>NUCLEOTIDE SEQUENCE [LARGE SCALE GENOMIC DNA]</scope>
    <source>
        <strain evidence="2 3">AK-01</strain>
    </source>
</reference>
<dbReference type="SUPFAM" id="SSF49373">
    <property type="entry name" value="Invasin/intimin cell-adhesion fragments"/>
    <property type="match status" value="1"/>
</dbReference>
<proteinExistence type="predicted"/>
<evidence type="ECO:0000313" key="2">
    <source>
        <dbReference type="EMBL" id="ACL03822.1"/>
    </source>
</evidence>
<dbReference type="GO" id="GO:0008233">
    <property type="term" value="F:peptidase activity"/>
    <property type="evidence" value="ECO:0007669"/>
    <property type="project" value="InterPro"/>
</dbReference>
<evidence type="ECO:0000313" key="3">
    <source>
        <dbReference type="Proteomes" id="UP000000739"/>
    </source>
</evidence>
<dbReference type="eggNOG" id="COG5492">
    <property type="taxonomic scope" value="Bacteria"/>
</dbReference>
<dbReference type="PROSITE" id="PS00018">
    <property type="entry name" value="EF_HAND_1"/>
    <property type="match status" value="2"/>
</dbReference>
<keyword evidence="3" id="KW-1185">Reference proteome</keyword>
<organism evidence="2 3">
    <name type="scientific">Desulfatibacillum aliphaticivorans</name>
    <dbReference type="NCBI Taxonomy" id="218208"/>
    <lineage>
        <taxon>Bacteria</taxon>
        <taxon>Pseudomonadati</taxon>
        <taxon>Thermodesulfobacteriota</taxon>
        <taxon>Desulfobacteria</taxon>
        <taxon>Desulfobacterales</taxon>
        <taxon>Desulfatibacillaceae</taxon>
        <taxon>Desulfatibacillum</taxon>
    </lineage>
</organism>
<feature type="domain" description="BIG2" evidence="1">
    <location>
        <begin position="890"/>
        <end position="970"/>
    </location>
</feature>
<dbReference type="Pfam" id="PF07603">
    <property type="entry name" value="Lcl_C"/>
    <property type="match status" value="2"/>
</dbReference>
<dbReference type="Gene3D" id="2.60.40.1080">
    <property type="match status" value="1"/>
</dbReference>
<name>B8FF05_DESAL</name>
<protein>
    <submittedName>
        <fullName evidence="2">Ig domain protein group 2 domain protein</fullName>
    </submittedName>
</protein>
<sequence>MKARKQNLLFFLMIVLSFVFGFKPGWSWPVPDTGQTQSYTSNFGEDSDYLINPPSFTKLDEQGNDLPDNAASWVMVRDNVTGLIWEVKNNSDGVADYSNPHDADNTYTWYDSNPDTNGGYAGTSGDGTDTEDFIADLNNQAFGGKTDWRLPTIRELVTIVNYRNWDVRISVSYFLHCKAYWYWTMNTNSSNAGSAFSMDFSNAFNKVNMTKSAQCFVRAVHGELSRNSLDMIPNNDSSYTDIDTGLMWGLDRSRGDWNSAINDSEDFDLNEFSDWRLPTVKELFSLVGNDGYGIRYMSFYDYHWGATIQPSSDNYRYVASTSYGSISIYHYDQNYYYFPVRGGQNIIEGNLVISTPRQADIIPISPIGTQELITWDSLSLGGDVSIELSIDGGKTFSPLVESTPNEGAYTWTISGPYSHNCMLKVTPLNDPDKAASVSFFTMDFLKGFSLYSAVDSLQEYDLGLFLSLQNIGEREFPAEWHLSDPEVARFFEGALHAEKNGCAFLSTDYRGRTYSQMVCFKTQMDDFETELNETPESANALTEGVFVDGNMFDEKDYFALEIEEDTYIQAAYYNEGDTADTRMEILSADGEVLASAVSTDGTDVMLPVGLRAGIYYIRLTPNGDIDDVSFYSLIYKTGSAIDIGGLVETEGNNEPATATTLPMDSCLTGKLATPEDLDVYLVDLDSTTYINLYFESAEGTKPYDLFIYNQIEQNPITRITVEAAQEFTMPLGLRPGKYYIQVSGADLDGDDLHRYQLCVQEFQAENYEVESNNTPLYGNSLPSEAPIQGRITYSRDVDYFGFTTQESGYIQMAFTPSSETGDYTIQLMGEDGIPFFPIHSLDGAEKPLNMSQAPGRYYVKISAYQGGDVDNQSDYTLSFVSGLPIEGLTTLLGVSIEAPETELEVDGGMQLKAWGHYSGDSQDLTNQVTWTSLSPDIADVDASGLVTGYGEGSATIVASAGKYSDQASLSVGEAATYAHSRGNLIIVAGGGVSSDNTLRESTQYLCNQLYLTYKRRGFDDDDIYYLNTVTQIDLDGDGYWDAIVDSSAPAASALEYAITEFAANENTNGPLAVYLNGHGGSGSFQIMPDDILSASQMDAWLDEFQAATDRQVIVIIESCKSGSFAGDILSSGENRIVLSSTGDLDSYVNLAGAASFSQFLSDRLLLGDSLSQAYLKAAQSLSALGEPYAGMTPLLLQGLDGLASSAFVGGNFAIASPFPAFTDQTVNQEIDASAVLDIFAAVTALDDLESVWAVVTPPDYQRPETGQDFDAPETGLPIIILEGNDDNGAWEGTYEDFAYNGQHRFVFYAKSIYGNVAVSPVTIITVKNGENLGEPGDLDGDGLLTIKDMILGLRILCGLEDESGFPQGADVNEDGALGLEEIVFLLNNM</sequence>
<dbReference type="Pfam" id="PF02368">
    <property type="entry name" value="Big_2"/>
    <property type="match status" value="1"/>
</dbReference>
<dbReference type="Proteomes" id="UP000000739">
    <property type="component" value="Chromosome"/>
</dbReference>
<dbReference type="Gene3D" id="2.60.120.380">
    <property type="match status" value="3"/>
</dbReference>
<dbReference type="InterPro" id="IPR018247">
    <property type="entry name" value="EF_Hand_1_Ca_BS"/>
</dbReference>
<dbReference type="KEGG" id="dal:Dalk_2128"/>
<dbReference type="Pfam" id="PF01650">
    <property type="entry name" value="Peptidase_C13"/>
    <property type="match status" value="1"/>
</dbReference>
<dbReference type="InterPro" id="IPR001096">
    <property type="entry name" value="Peptidase_C13"/>
</dbReference>
<dbReference type="Gene3D" id="3.40.50.1460">
    <property type="match status" value="1"/>
</dbReference>
<gene>
    <name evidence="2" type="ordered locus">Dalk_2128</name>
</gene>
<dbReference type="PANTHER" id="PTHR35812">
    <property type="entry name" value="LIPOPROTEIN"/>
    <property type="match status" value="1"/>
</dbReference>
<dbReference type="PANTHER" id="PTHR35812:SF1">
    <property type="entry name" value="LIPOPROTEIN"/>
    <property type="match status" value="1"/>
</dbReference>
<dbReference type="InterPro" id="IPR008964">
    <property type="entry name" value="Invasin/intimin_cell_adhesion"/>
</dbReference>
<dbReference type="HOGENOM" id="CLU_255045_0_0_7"/>
<accession>B8FF05</accession>